<gene>
    <name evidence="1" type="ORF">HZH66_011803</name>
</gene>
<dbReference type="Proteomes" id="UP000614350">
    <property type="component" value="Unassembled WGS sequence"/>
</dbReference>
<dbReference type="AlphaFoldDB" id="A0A834JE22"/>
<evidence type="ECO:0000313" key="1">
    <source>
        <dbReference type="EMBL" id="KAF7385961.1"/>
    </source>
</evidence>
<accession>A0A834JE22</accession>
<organism evidence="1 2">
    <name type="scientific">Vespula vulgaris</name>
    <name type="common">Yellow jacket</name>
    <name type="synonym">Wasp</name>
    <dbReference type="NCBI Taxonomy" id="7454"/>
    <lineage>
        <taxon>Eukaryota</taxon>
        <taxon>Metazoa</taxon>
        <taxon>Ecdysozoa</taxon>
        <taxon>Arthropoda</taxon>
        <taxon>Hexapoda</taxon>
        <taxon>Insecta</taxon>
        <taxon>Pterygota</taxon>
        <taxon>Neoptera</taxon>
        <taxon>Endopterygota</taxon>
        <taxon>Hymenoptera</taxon>
        <taxon>Apocrita</taxon>
        <taxon>Aculeata</taxon>
        <taxon>Vespoidea</taxon>
        <taxon>Vespidae</taxon>
        <taxon>Vespinae</taxon>
        <taxon>Vespula</taxon>
    </lineage>
</organism>
<keyword evidence="2" id="KW-1185">Reference proteome</keyword>
<protein>
    <submittedName>
        <fullName evidence="1">Uncharacterized protein</fullName>
    </submittedName>
</protein>
<dbReference type="EMBL" id="JACSEA010000014">
    <property type="protein sequence ID" value="KAF7385961.1"/>
    <property type="molecule type" value="Genomic_DNA"/>
</dbReference>
<sequence>MHGIPSSRLLPRRREHAGSFRVEFNMGIRIEDGHIRPSGMFGYRFQSLQCVTKDANIPEENKEFLQFLVYSIIKIVVSL</sequence>
<reference evidence="1" key="1">
    <citation type="journal article" date="2020" name="G3 (Bethesda)">
        <title>High-Quality Assemblies for Three Invasive Social Wasps from the &lt;i&gt;Vespula&lt;/i&gt; Genus.</title>
        <authorList>
            <person name="Harrop T.W.R."/>
            <person name="Guhlin J."/>
            <person name="McLaughlin G.M."/>
            <person name="Permina E."/>
            <person name="Stockwell P."/>
            <person name="Gilligan J."/>
            <person name="Le Lec M.F."/>
            <person name="Gruber M.A.M."/>
            <person name="Quinn O."/>
            <person name="Lovegrove M."/>
            <person name="Duncan E.J."/>
            <person name="Remnant E.J."/>
            <person name="Van Eeckhoven J."/>
            <person name="Graham B."/>
            <person name="Knapp R.A."/>
            <person name="Langford K.W."/>
            <person name="Kronenberg Z."/>
            <person name="Press M.O."/>
            <person name="Eacker S.M."/>
            <person name="Wilson-Rankin E.E."/>
            <person name="Purcell J."/>
            <person name="Lester P.J."/>
            <person name="Dearden P.K."/>
        </authorList>
    </citation>
    <scope>NUCLEOTIDE SEQUENCE</scope>
    <source>
        <strain evidence="1">Marl-1</strain>
    </source>
</reference>
<name>A0A834JE22_VESVU</name>
<proteinExistence type="predicted"/>
<comment type="caution">
    <text evidence="1">The sequence shown here is derived from an EMBL/GenBank/DDBJ whole genome shotgun (WGS) entry which is preliminary data.</text>
</comment>
<evidence type="ECO:0000313" key="2">
    <source>
        <dbReference type="Proteomes" id="UP000614350"/>
    </source>
</evidence>